<feature type="binding site" evidence="14">
    <location>
        <position position="329"/>
    </location>
    <ligand>
        <name>S-adenosyl-L-methionine</name>
        <dbReference type="ChEBI" id="CHEBI:59789"/>
    </ligand>
</feature>
<dbReference type="EMBL" id="JAPRAT010000016">
    <property type="protein sequence ID" value="MCZ0703379.1"/>
    <property type="molecule type" value="Genomic_DNA"/>
</dbReference>
<dbReference type="RefSeq" id="WP_268780151.1">
    <property type="nucleotide sequence ID" value="NZ_JAPRAT010000016.1"/>
</dbReference>
<dbReference type="SUPFAM" id="SSF48013">
    <property type="entry name" value="NusB-like"/>
    <property type="match status" value="1"/>
</dbReference>
<evidence type="ECO:0000256" key="1">
    <source>
        <dbReference type="ARBA" id="ARBA00002724"/>
    </source>
</evidence>
<dbReference type="InterPro" id="IPR035926">
    <property type="entry name" value="NusB-like_sf"/>
</dbReference>
<keyword evidence="8 14" id="KW-0808">Transferase</keyword>
<dbReference type="Pfam" id="PF22458">
    <property type="entry name" value="RsmF-B_ferredox"/>
    <property type="match status" value="1"/>
</dbReference>
<dbReference type="GO" id="GO:0005737">
    <property type="term" value="C:cytoplasm"/>
    <property type="evidence" value="ECO:0007669"/>
    <property type="project" value="UniProtKB-SubCell"/>
</dbReference>
<dbReference type="InterPro" id="IPR049560">
    <property type="entry name" value="MeTrfase_RsmB-F_NOP2_cat"/>
</dbReference>
<dbReference type="InterPro" id="IPR018314">
    <property type="entry name" value="RsmB/NOL1/NOP2-like_CS"/>
</dbReference>
<evidence type="ECO:0000313" key="17">
    <source>
        <dbReference type="Proteomes" id="UP001084197"/>
    </source>
</evidence>
<dbReference type="InterPro" id="IPR029063">
    <property type="entry name" value="SAM-dependent_MTases_sf"/>
</dbReference>
<dbReference type="GO" id="GO:0008649">
    <property type="term" value="F:rRNA methyltransferase activity"/>
    <property type="evidence" value="ECO:0007669"/>
    <property type="project" value="InterPro"/>
</dbReference>
<evidence type="ECO:0000256" key="7">
    <source>
        <dbReference type="ARBA" id="ARBA00022603"/>
    </source>
</evidence>
<evidence type="ECO:0000256" key="12">
    <source>
        <dbReference type="ARBA" id="ARBA00031088"/>
    </source>
</evidence>
<feature type="binding site" evidence="14">
    <location>
        <position position="310"/>
    </location>
    <ligand>
        <name>S-adenosyl-L-methionine</name>
        <dbReference type="ChEBI" id="CHEBI:59789"/>
    </ligand>
</feature>
<dbReference type="SUPFAM" id="SSF53335">
    <property type="entry name" value="S-adenosyl-L-methionine-dependent methyltransferases"/>
    <property type="match status" value="1"/>
</dbReference>
<protein>
    <recommendedName>
        <fullName evidence="4">16S rRNA (cytosine(967)-C(5))-methyltransferase</fullName>
        <ecNumber evidence="4">2.1.1.176</ecNumber>
    </recommendedName>
    <alternativeName>
        <fullName evidence="11">16S rRNA m5C967 methyltransferase</fullName>
    </alternativeName>
    <alternativeName>
        <fullName evidence="12">rRNA (cytosine-C(5)-)-methyltransferase RsmB</fullName>
    </alternativeName>
</protein>
<evidence type="ECO:0000256" key="8">
    <source>
        <dbReference type="ARBA" id="ARBA00022679"/>
    </source>
</evidence>
<dbReference type="Gene3D" id="3.40.50.150">
    <property type="entry name" value="Vaccinia Virus protein VP39"/>
    <property type="match status" value="1"/>
</dbReference>
<dbReference type="InterPro" id="IPR004573">
    <property type="entry name" value="rRNA_ssu_MeTfrase_B"/>
</dbReference>
<evidence type="ECO:0000256" key="14">
    <source>
        <dbReference type="PROSITE-ProRule" id="PRU01023"/>
    </source>
</evidence>
<keyword evidence="6" id="KW-0698">rRNA processing</keyword>
<dbReference type="Gene3D" id="1.10.940.10">
    <property type="entry name" value="NusB-like"/>
    <property type="match status" value="1"/>
</dbReference>
<dbReference type="InterPro" id="IPR054728">
    <property type="entry name" value="RsmB-like_ferredoxin"/>
</dbReference>
<dbReference type="PROSITE" id="PS51686">
    <property type="entry name" value="SAM_MT_RSMB_NOP"/>
    <property type="match status" value="1"/>
</dbReference>
<comment type="function">
    <text evidence="1">Specifically methylates the cytosine at position 967 (m5C967) of 16S rRNA.</text>
</comment>
<comment type="similarity">
    <text evidence="3 14">Belongs to the class I-like SAM-binding methyltransferase superfamily. RsmB/NOP family.</text>
</comment>
<dbReference type="Gene3D" id="3.30.70.1170">
    <property type="entry name" value="Sun protein, domain 3"/>
    <property type="match status" value="1"/>
</dbReference>
<evidence type="ECO:0000256" key="4">
    <source>
        <dbReference type="ARBA" id="ARBA00012140"/>
    </source>
</evidence>
<dbReference type="PANTHER" id="PTHR22807">
    <property type="entry name" value="NOP2 YEAST -RELATED NOL1/NOP2/FMU SUN DOMAIN-CONTAINING"/>
    <property type="match status" value="1"/>
</dbReference>
<evidence type="ECO:0000256" key="3">
    <source>
        <dbReference type="ARBA" id="ARBA00007494"/>
    </source>
</evidence>
<keyword evidence="10 14" id="KW-0694">RNA-binding</keyword>
<dbReference type="EC" id="2.1.1.176" evidence="4"/>
<dbReference type="FunFam" id="1.10.940.10:FF:000006">
    <property type="entry name" value="16S rRNA (Cytosine(967)-C(5))-methyltransferase RsmB"/>
    <property type="match status" value="1"/>
</dbReference>
<evidence type="ECO:0000256" key="5">
    <source>
        <dbReference type="ARBA" id="ARBA00022490"/>
    </source>
</evidence>
<gene>
    <name evidence="16" type="primary">rsmB</name>
    <name evidence="16" type="ORF">OWO01_09140</name>
</gene>
<dbReference type="NCBIfam" id="NF011494">
    <property type="entry name" value="PRK14902.1"/>
    <property type="match status" value="1"/>
</dbReference>
<dbReference type="InterPro" id="IPR006027">
    <property type="entry name" value="NusB_RsmB_TIM44"/>
</dbReference>
<evidence type="ECO:0000313" key="16">
    <source>
        <dbReference type="EMBL" id="MCZ0703379.1"/>
    </source>
</evidence>
<dbReference type="InterPro" id="IPR001678">
    <property type="entry name" value="MeTrfase_RsmB-F_NOP2_dom"/>
</dbReference>
<keyword evidence="17" id="KW-1185">Reference proteome</keyword>
<name>A0A9J6RDF3_9BACI</name>
<proteinExistence type="inferred from homology"/>
<keyword evidence="9 14" id="KW-0949">S-adenosyl-L-methionine</keyword>
<feature type="binding site" evidence="14">
    <location>
        <position position="283"/>
    </location>
    <ligand>
        <name>S-adenosyl-L-methionine</name>
        <dbReference type="ChEBI" id="CHEBI:59789"/>
    </ligand>
</feature>
<evidence type="ECO:0000256" key="2">
    <source>
        <dbReference type="ARBA" id="ARBA00004496"/>
    </source>
</evidence>
<evidence type="ECO:0000259" key="15">
    <source>
        <dbReference type="PROSITE" id="PS51686"/>
    </source>
</evidence>
<evidence type="ECO:0000256" key="11">
    <source>
        <dbReference type="ARBA" id="ARBA00030399"/>
    </source>
</evidence>
<sequence length="449" mass="50675">MTKHILRNSALDVLIRIGDNGAFSHLIIDQTIKKNQLSMKDQALFTEIVYGTLQRKLTLAYFTKRFVAKPNKLEDWVKWLLYMSFYQMQYLDKVPDHAIIHEAVSIAKKRGHLGIAKLVNGVLRNAQRNGFPNIEEIEDEAERISIATSHPLWLVKRWINTYGFEKTVEICEANVTTKPISIRINLLRITREEAIDQLLEEGYESTPSLFSEQGIIVQKGNILKSKLFAENLVTIQDQSSMLVAEMMNLTEDLIVLDACSAPGGKATHIAEKLRNSGQVIAYDLHEKKANLVTQKAKALGLTNVVAKGMDARKLSAEHPEDFFDRILIDAPCSGLGVIRGKPDIKYSKKESDIHTLAKIQLELLDNISPLLKKNGTLLYSTCTVDRAENEGVISTFLTSHPDFEIDPNFIDELPTLLKESPGLTDLGLQIFPDDFQTDGFFLTRLRKKR</sequence>
<dbReference type="AlphaFoldDB" id="A0A9J6RDF3"/>
<dbReference type="FunFam" id="3.40.50.150:FF:000022">
    <property type="entry name" value="Ribosomal RNA small subunit methyltransferase B"/>
    <property type="match status" value="1"/>
</dbReference>
<feature type="binding site" evidence="14">
    <location>
        <begin position="259"/>
        <end position="265"/>
    </location>
    <ligand>
        <name>S-adenosyl-L-methionine</name>
        <dbReference type="ChEBI" id="CHEBI:59789"/>
    </ligand>
</feature>
<evidence type="ECO:0000256" key="9">
    <source>
        <dbReference type="ARBA" id="ARBA00022691"/>
    </source>
</evidence>
<accession>A0A9J6RDF3</accession>
<dbReference type="PANTHER" id="PTHR22807:SF53">
    <property type="entry name" value="RIBOSOMAL RNA SMALL SUBUNIT METHYLTRANSFERASE B-RELATED"/>
    <property type="match status" value="1"/>
</dbReference>
<evidence type="ECO:0000256" key="10">
    <source>
        <dbReference type="ARBA" id="ARBA00022884"/>
    </source>
</evidence>
<keyword evidence="5" id="KW-0963">Cytoplasm</keyword>
<dbReference type="InterPro" id="IPR023267">
    <property type="entry name" value="RCMT"/>
</dbReference>
<dbReference type="PRINTS" id="PR02008">
    <property type="entry name" value="RCMTFAMILY"/>
</dbReference>
<comment type="caution">
    <text evidence="16">The sequence shown here is derived from an EMBL/GenBank/DDBJ whole genome shotgun (WGS) entry which is preliminary data.</text>
</comment>
<evidence type="ECO:0000256" key="13">
    <source>
        <dbReference type="ARBA" id="ARBA00047283"/>
    </source>
</evidence>
<dbReference type="Pfam" id="PF01189">
    <property type="entry name" value="Methyltr_RsmB-F"/>
    <property type="match status" value="1"/>
</dbReference>
<dbReference type="GO" id="GO:0006355">
    <property type="term" value="P:regulation of DNA-templated transcription"/>
    <property type="evidence" value="ECO:0007669"/>
    <property type="project" value="InterPro"/>
</dbReference>
<feature type="active site" description="Nucleophile" evidence="14">
    <location>
        <position position="382"/>
    </location>
</feature>
<dbReference type="CDD" id="cd02440">
    <property type="entry name" value="AdoMet_MTases"/>
    <property type="match status" value="1"/>
</dbReference>
<dbReference type="Pfam" id="PF01029">
    <property type="entry name" value="NusB"/>
    <property type="match status" value="1"/>
</dbReference>
<keyword evidence="7 14" id="KW-0489">Methyltransferase</keyword>
<dbReference type="GO" id="GO:0003723">
    <property type="term" value="F:RNA binding"/>
    <property type="evidence" value="ECO:0007669"/>
    <property type="project" value="UniProtKB-UniRule"/>
</dbReference>
<feature type="domain" description="SAM-dependent MTase RsmB/NOP-type" evidence="15">
    <location>
        <begin position="170"/>
        <end position="448"/>
    </location>
</feature>
<comment type="catalytic activity">
    <reaction evidence="13">
        <text>cytidine(967) in 16S rRNA + S-adenosyl-L-methionine = 5-methylcytidine(967) in 16S rRNA + S-adenosyl-L-homocysteine + H(+)</text>
        <dbReference type="Rhea" id="RHEA:42748"/>
        <dbReference type="Rhea" id="RHEA-COMP:10219"/>
        <dbReference type="Rhea" id="RHEA-COMP:10220"/>
        <dbReference type="ChEBI" id="CHEBI:15378"/>
        <dbReference type="ChEBI" id="CHEBI:57856"/>
        <dbReference type="ChEBI" id="CHEBI:59789"/>
        <dbReference type="ChEBI" id="CHEBI:74483"/>
        <dbReference type="ChEBI" id="CHEBI:82748"/>
        <dbReference type="EC" id="2.1.1.176"/>
    </reaction>
</comment>
<organism evidence="16 17">
    <name type="scientific">Natronobacillus azotifigens</name>
    <dbReference type="NCBI Taxonomy" id="472978"/>
    <lineage>
        <taxon>Bacteria</taxon>
        <taxon>Bacillati</taxon>
        <taxon>Bacillota</taxon>
        <taxon>Bacilli</taxon>
        <taxon>Bacillales</taxon>
        <taxon>Bacillaceae</taxon>
        <taxon>Natronobacillus</taxon>
    </lineage>
</organism>
<dbReference type="Proteomes" id="UP001084197">
    <property type="component" value="Unassembled WGS sequence"/>
</dbReference>
<dbReference type="NCBIfam" id="TIGR00563">
    <property type="entry name" value="rsmB"/>
    <property type="match status" value="1"/>
</dbReference>
<comment type="subcellular location">
    <subcellularLocation>
        <location evidence="2">Cytoplasm</location>
    </subcellularLocation>
</comment>
<evidence type="ECO:0000256" key="6">
    <source>
        <dbReference type="ARBA" id="ARBA00022552"/>
    </source>
</evidence>
<dbReference type="FunFam" id="3.30.70.1170:FF:000003">
    <property type="entry name" value="16S rRNA (Cytosine(967)-C(5))-methyltransferase RsmB"/>
    <property type="match status" value="1"/>
</dbReference>
<reference evidence="16" key="1">
    <citation type="submission" date="2022-11" db="EMBL/GenBank/DDBJ databases">
        <title>WGS of Natronobacillus azotifigens 24KS-1, an anaerobic diazotrophic haloalkaliphile from soda-rich habitats.</title>
        <authorList>
            <person name="Sorokin D.Y."/>
            <person name="Merkel A.Y."/>
        </authorList>
    </citation>
    <scope>NUCLEOTIDE SEQUENCE</scope>
    <source>
        <strain evidence="16">24KS-1</strain>
    </source>
</reference>
<dbReference type="PROSITE" id="PS01153">
    <property type="entry name" value="NOL1_NOP2_SUN"/>
    <property type="match status" value="1"/>
</dbReference>